<sequence>MVSGQFLFIFYKSFTMVVETINCFLCDKLKMCANHGALHTRNYFNHQGTKIDSQGVIIWFSGAKHVVIGSGNY</sequence>
<keyword evidence="2" id="KW-1185">Reference proteome</keyword>
<reference evidence="1 2" key="1">
    <citation type="submission" date="2024-01" db="EMBL/GenBank/DDBJ databases">
        <title>The genomes of 5 underutilized Papilionoideae crops provide insights into root nodulation and disease resistanc.</title>
        <authorList>
            <person name="Jiang F."/>
        </authorList>
    </citation>
    <scope>NUCLEOTIDE SEQUENCE [LARGE SCALE GENOMIC DNA]</scope>
    <source>
        <strain evidence="1">LVBAO_FW01</strain>
        <tissue evidence="1">Leaves</tissue>
    </source>
</reference>
<evidence type="ECO:0000313" key="1">
    <source>
        <dbReference type="EMBL" id="KAK7343499.1"/>
    </source>
</evidence>
<dbReference type="EMBL" id="JAYMYQ010000003">
    <property type="protein sequence ID" value="KAK7343499.1"/>
    <property type="molecule type" value="Genomic_DNA"/>
</dbReference>
<dbReference type="Proteomes" id="UP001367508">
    <property type="component" value="Unassembled WGS sequence"/>
</dbReference>
<dbReference type="AlphaFoldDB" id="A0AAN9LWP0"/>
<proteinExistence type="predicted"/>
<comment type="caution">
    <text evidence="1">The sequence shown here is derived from an EMBL/GenBank/DDBJ whole genome shotgun (WGS) entry which is preliminary data.</text>
</comment>
<protein>
    <submittedName>
        <fullName evidence="1">Uncharacterized protein</fullName>
    </submittedName>
</protein>
<evidence type="ECO:0000313" key="2">
    <source>
        <dbReference type="Proteomes" id="UP001367508"/>
    </source>
</evidence>
<name>A0AAN9LWP0_CANGL</name>
<gene>
    <name evidence="1" type="ORF">VNO77_12284</name>
</gene>
<accession>A0AAN9LWP0</accession>
<organism evidence="1 2">
    <name type="scientific">Canavalia gladiata</name>
    <name type="common">Sword bean</name>
    <name type="synonym">Dolichos gladiatus</name>
    <dbReference type="NCBI Taxonomy" id="3824"/>
    <lineage>
        <taxon>Eukaryota</taxon>
        <taxon>Viridiplantae</taxon>
        <taxon>Streptophyta</taxon>
        <taxon>Embryophyta</taxon>
        <taxon>Tracheophyta</taxon>
        <taxon>Spermatophyta</taxon>
        <taxon>Magnoliopsida</taxon>
        <taxon>eudicotyledons</taxon>
        <taxon>Gunneridae</taxon>
        <taxon>Pentapetalae</taxon>
        <taxon>rosids</taxon>
        <taxon>fabids</taxon>
        <taxon>Fabales</taxon>
        <taxon>Fabaceae</taxon>
        <taxon>Papilionoideae</taxon>
        <taxon>50 kb inversion clade</taxon>
        <taxon>NPAAA clade</taxon>
        <taxon>indigoferoid/millettioid clade</taxon>
        <taxon>Phaseoleae</taxon>
        <taxon>Canavalia</taxon>
    </lineage>
</organism>